<protein>
    <recommendedName>
        <fullName evidence="4">YHS domain-containing protein</fullName>
    </recommendedName>
</protein>
<keyword evidence="3" id="KW-1185">Reference proteome</keyword>
<comment type="caution">
    <text evidence="2">The sequence shown here is derived from an EMBL/GenBank/DDBJ whole genome shotgun (WGS) entry which is preliminary data.</text>
</comment>
<evidence type="ECO:0000256" key="1">
    <source>
        <dbReference type="SAM" id="SignalP"/>
    </source>
</evidence>
<feature type="chain" id="PRO_5037847200" description="YHS domain-containing protein" evidence="1">
    <location>
        <begin position="30"/>
        <end position="185"/>
    </location>
</feature>
<feature type="signal peptide" evidence="1">
    <location>
        <begin position="1"/>
        <end position="29"/>
    </location>
</feature>
<evidence type="ECO:0000313" key="2">
    <source>
        <dbReference type="EMBL" id="GGK44816.1"/>
    </source>
</evidence>
<evidence type="ECO:0008006" key="4">
    <source>
        <dbReference type="Google" id="ProtNLM"/>
    </source>
</evidence>
<dbReference type="AlphaFoldDB" id="A0A917V6V7"/>
<evidence type="ECO:0000313" key="3">
    <source>
        <dbReference type="Proteomes" id="UP000600449"/>
    </source>
</evidence>
<name>A0A917V6V7_9HYPH</name>
<sequence>MHNRPLTLAAIALAAVLGLAAGASNEARAAGASRAVDTAAALAALPDPIGVTEQMVVHGLSGFALDGLDPVSFFLPEGPRAGRGAYELVWKGAAWRFRTASNRAAFAAGPERFAPRLGGYDPIALAEGRLAQGRADLFAVVDGRLYLFHDPRNLARFSGSRAVIENAEAVWPRLAAGLVAPAEGS</sequence>
<keyword evidence="1" id="KW-0732">Signal</keyword>
<dbReference type="RefSeq" id="WP_244645557.1">
    <property type="nucleotide sequence ID" value="NZ_BMMF01000011.1"/>
</dbReference>
<dbReference type="EMBL" id="BMMF01000011">
    <property type="protein sequence ID" value="GGK44816.1"/>
    <property type="molecule type" value="Genomic_DNA"/>
</dbReference>
<gene>
    <name evidence="2" type="ORF">GCM10011322_35000</name>
</gene>
<proteinExistence type="predicted"/>
<dbReference type="NCBIfam" id="NF041384">
    <property type="entry name" value="YHS_seleno_dom"/>
    <property type="match status" value="1"/>
</dbReference>
<accession>A0A917V6V7</accession>
<dbReference type="Proteomes" id="UP000600449">
    <property type="component" value="Unassembled WGS sequence"/>
</dbReference>
<organism evidence="2 3">
    <name type="scientific">Salinarimonas ramus</name>
    <dbReference type="NCBI Taxonomy" id="690164"/>
    <lineage>
        <taxon>Bacteria</taxon>
        <taxon>Pseudomonadati</taxon>
        <taxon>Pseudomonadota</taxon>
        <taxon>Alphaproteobacteria</taxon>
        <taxon>Hyphomicrobiales</taxon>
        <taxon>Salinarimonadaceae</taxon>
        <taxon>Salinarimonas</taxon>
    </lineage>
</organism>
<reference evidence="2 3" key="1">
    <citation type="journal article" date="2014" name="Int. J. Syst. Evol. Microbiol.">
        <title>Complete genome sequence of Corynebacterium casei LMG S-19264T (=DSM 44701T), isolated from a smear-ripened cheese.</title>
        <authorList>
            <consortium name="US DOE Joint Genome Institute (JGI-PGF)"/>
            <person name="Walter F."/>
            <person name="Albersmeier A."/>
            <person name="Kalinowski J."/>
            <person name="Ruckert C."/>
        </authorList>
    </citation>
    <scope>NUCLEOTIDE SEQUENCE [LARGE SCALE GENOMIC DNA]</scope>
    <source>
        <strain evidence="2 3">CGMCC 1.9161</strain>
    </source>
</reference>